<keyword evidence="2" id="KW-1185">Reference proteome</keyword>
<accession>A0A2P4X6V3</accession>
<evidence type="ECO:0000313" key="1">
    <source>
        <dbReference type="EMBL" id="POM61284.1"/>
    </source>
</evidence>
<protein>
    <submittedName>
        <fullName evidence="1">Uncharacterized protein</fullName>
    </submittedName>
</protein>
<evidence type="ECO:0000313" key="2">
    <source>
        <dbReference type="Proteomes" id="UP000237271"/>
    </source>
</evidence>
<dbReference type="OrthoDB" id="126267at2759"/>
<sequence length="199" mass="22557">MFPLVPRYAVSDLPGSQTYTQEEAVIYWETLQTYADNEHKPVEKRQRKRANVARYITEVIRSSLKEMPPVIQQTVTSNMTSHSLRRGAVAYANACPKFAIQNNYALGSERRQVAEFGQLITLRGEPLQHVLEVPDMQYNVPLDVVDMIYAALLMHMKVVLKCTHCAKSSSTQLTHYEYSLHRAVAATNARLGCHISTTM</sequence>
<dbReference type="AlphaFoldDB" id="A0A2P4X6V3"/>
<organism evidence="1 2">
    <name type="scientific">Phytophthora palmivora</name>
    <dbReference type="NCBI Taxonomy" id="4796"/>
    <lineage>
        <taxon>Eukaryota</taxon>
        <taxon>Sar</taxon>
        <taxon>Stramenopiles</taxon>
        <taxon>Oomycota</taxon>
        <taxon>Peronosporomycetes</taxon>
        <taxon>Peronosporales</taxon>
        <taxon>Peronosporaceae</taxon>
        <taxon>Phytophthora</taxon>
    </lineage>
</organism>
<proteinExistence type="predicted"/>
<comment type="caution">
    <text evidence="1">The sequence shown here is derived from an EMBL/GenBank/DDBJ whole genome shotgun (WGS) entry which is preliminary data.</text>
</comment>
<name>A0A2P4X6V3_9STRA</name>
<gene>
    <name evidence="1" type="ORF">PHPALM_29721</name>
</gene>
<reference evidence="1 2" key="1">
    <citation type="journal article" date="2017" name="Genome Biol. Evol.">
        <title>Phytophthora megakarya and P. palmivora, closely related causal agents of cacao black pod rot, underwent increases in genome sizes and gene numbers by different mechanisms.</title>
        <authorList>
            <person name="Ali S.S."/>
            <person name="Shao J."/>
            <person name="Lary D.J."/>
            <person name="Kronmiller B."/>
            <person name="Shen D."/>
            <person name="Strem M.D."/>
            <person name="Amoako-Attah I."/>
            <person name="Akrofi A.Y."/>
            <person name="Begoude B.A."/>
            <person name="Ten Hoopen G.M."/>
            <person name="Coulibaly K."/>
            <person name="Kebe B.I."/>
            <person name="Melnick R.L."/>
            <person name="Guiltinan M.J."/>
            <person name="Tyler B.M."/>
            <person name="Meinhardt L.W."/>
            <person name="Bailey B.A."/>
        </authorList>
    </citation>
    <scope>NUCLEOTIDE SEQUENCE [LARGE SCALE GENOMIC DNA]</scope>
    <source>
        <strain evidence="2">sbr112.9</strain>
    </source>
</reference>
<dbReference type="EMBL" id="NCKW01016116">
    <property type="protein sequence ID" value="POM61284.1"/>
    <property type="molecule type" value="Genomic_DNA"/>
</dbReference>
<dbReference type="Proteomes" id="UP000237271">
    <property type="component" value="Unassembled WGS sequence"/>
</dbReference>